<evidence type="ECO:0000256" key="2">
    <source>
        <dbReference type="ARBA" id="ARBA00023015"/>
    </source>
</evidence>
<reference evidence="9 10" key="1">
    <citation type="submission" date="2024-11" db="EMBL/GenBank/DDBJ databases">
        <title>A near-complete genome assembly of Cinchona calisaya.</title>
        <authorList>
            <person name="Lian D.C."/>
            <person name="Zhao X.W."/>
            <person name="Wei L."/>
        </authorList>
    </citation>
    <scope>NUCLEOTIDE SEQUENCE [LARGE SCALE GENOMIC DNA]</scope>
    <source>
        <tissue evidence="9">Nenye</tissue>
    </source>
</reference>
<protein>
    <recommendedName>
        <fullName evidence="8">HTH myb-type domain-containing protein</fullName>
    </recommendedName>
</protein>
<evidence type="ECO:0000256" key="6">
    <source>
        <dbReference type="SAM" id="Coils"/>
    </source>
</evidence>
<feature type="domain" description="HTH myb-type" evidence="8">
    <location>
        <begin position="247"/>
        <end position="305"/>
    </location>
</feature>
<name>A0ABD3A6C2_9GENT</name>
<keyword evidence="2" id="KW-0805">Transcription regulation</keyword>
<evidence type="ECO:0000259" key="8">
    <source>
        <dbReference type="PROSITE" id="PS51294"/>
    </source>
</evidence>
<dbReference type="PANTHER" id="PTHR31003:SF23">
    <property type="entry name" value="HTH MYB-TYPE DOMAIN-CONTAINING PROTEIN"/>
    <property type="match status" value="1"/>
</dbReference>
<keyword evidence="6" id="KW-0175">Coiled coil</keyword>
<feature type="region of interest" description="Disordered" evidence="7">
    <location>
        <begin position="304"/>
        <end position="384"/>
    </location>
</feature>
<dbReference type="InterPro" id="IPR001005">
    <property type="entry name" value="SANT/Myb"/>
</dbReference>
<dbReference type="Proteomes" id="UP001630127">
    <property type="component" value="Unassembled WGS sequence"/>
</dbReference>
<dbReference type="InterPro" id="IPR017930">
    <property type="entry name" value="Myb_dom"/>
</dbReference>
<evidence type="ECO:0000256" key="4">
    <source>
        <dbReference type="ARBA" id="ARBA00023163"/>
    </source>
</evidence>
<dbReference type="InterPro" id="IPR009057">
    <property type="entry name" value="Homeodomain-like_sf"/>
</dbReference>
<comment type="caution">
    <text evidence="9">The sequence shown here is derived from an EMBL/GenBank/DDBJ whole genome shotgun (WGS) entry which is preliminary data.</text>
</comment>
<dbReference type="PANTHER" id="PTHR31003">
    <property type="entry name" value="MYB FAMILY TRANSCRIPTION FACTOR"/>
    <property type="match status" value="1"/>
</dbReference>
<evidence type="ECO:0000313" key="9">
    <source>
        <dbReference type="EMBL" id="KAL3526748.1"/>
    </source>
</evidence>
<feature type="compositionally biased region" description="Polar residues" evidence="7">
    <location>
        <begin position="237"/>
        <end position="246"/>
    </location>
</feature>
<keyword evidence="3" id="KW-0238">DNA-binding</keyword>
<dbReference type="Pfam" id="PF00249">
    <property type="entry name" value="Myb_DNA-binding"/>
    <property type="match status" value="1"/>
</dbReference>
<feature type="compositionally biased region" description="Basic and acidic residues" evidence="7">
    <location>
        <begin position="319"/>
        <end position="328"/>
    </location>
</feature>
<keyword evidence="5" id="KW-0539">Nucleus</keyword>
<dbReference type="AlphaFoldDB" id="A0ABD3A6C2"/>
<dbReference type="InterPro" id="IPR006447">
    <property type="entry name" value="Myb_dom_plants"/>
</dbReference>
<feature type="region of interest" description="Disordered" evidence="7">
    <location>
        <begin position="226"/>
        <end position="252"/>
    </location>
</feature>
<dbReference type="Pfam" id="PF26575">
    <property type="entry name" value="HHO5_N"/>
    <property type="match status" value="1"/>
</dbReference>
<evidence type="ECO:0000256" key="5">
    <source>
        <dbReference type="ARBA" id="ARBA00023242"/>
    </source>
</evidence>
<dbReference type="GO" id="GO:0006355">
    <property type="term" value="P:regulation of DNA-templated transcription"/>
    <property type="evidence" value="ECO:0007669"/>
    <property type="project" value="UniProtKB-ARBA"/>
</dbReference>
<proteinExistence type="predicted"/>
<dbReference type="InterPro" id="IPR058673">
    <property type="entry name" value="HHO5-like_N"/>
</dbReference>
<feature type="region of interest" description="Disordered" evidence="7">
    <location>
        <begin position="159"/>
        <end position="208"/>
    </location>
</feature>
<comment type="subcellular location">
    <subcellularLocation>
        <location evidence="1">Nucleus</location>
    </subcellularLocation>
</comment>
<evidence type="ECO:0000256" key="7">
    <source>
        <dbReference type="SAM" id="MobiDB-lite"/>
    </source>
</evidence>
<dbReference type="InterPro" id="IPR044787">
    <property type="entry name" value="HHO5-like"/>
</dbReference>
<dbReference type="EMBL" id="JBJUIK010000005">
    <property type="protein sequence ID" value="KAL3526748.1"/>
    <property type="molecule type" value="Genomic_DNA"/>
</dbReference>
<sequence>MGLELDSKELLSLDLNCGFVPKSISELLNEISMIPSNNITMKLCKLNDYVYLLEQEMRKIDAFKRELPLCMLLLKNAIAELKEEVVLLKKKEVEAMEEFMPLKGNSDEAERAKRSADSTDKKIWMSSAQLWCTPIQYETNSDTLKIHQDSFFLQESRYQERNGPSDQSLSSKNKGGEFVPFKKRYDQGSVKAEEEEEEEEEDWAVNGLSLSMPVVAEMGSVDMSWKGKGSECGGVSDGSSSQPQQTKKQRRCWSEELHQRFLNALQELGGAQAATPKQIREIMQVDGLTNDEVKSHLQKYRLHIRKLQPSSSSGSPNYDRLRRGECSDLPRPGIAQSGSPEGPLHLGVSAKGASVNGGESMEEEEHEDVKSESQSWKAHLQNAN</sequence>
<evidence type="ECO:0000256" key="3">
    <source>
        <dbReference type="ARBA" id="ARBA00023125"/>
    </source>
</evidence>
<organism evidence="9 10">
    <name type="scientific">Cinchona calisaya</name>
    <dbReference type="NCBI Taxonomy" id="153742"/>
    <lineage>
        <taxon>Eukaryota</taxon>
        <taxon>Viridiplantae</taxon>
        <taxon>Streptophyta</taxon>
        <taxon>Embryophyta</taxon>
        <taxon>Tracheophyta</taxon>
        <taxon>Spermatophyta</taxon>
        <taxon>Magnoliopsida</taxon>
        <taxon>eudicotyledons</taxon>
        <taxon>Gunneridae</taxon>
        <taxon>Pentapetalae</taxon>
        <taxon>asterids</taxon>
        <taxon>lamiids</taxon>
        <taxon>Gentianales</taxon>
        <taxon>Rubiaceae</taxon>
        <taxon>Cinchonoideae</taxon>
        <taxon>Cinchoneae</taxon>
        <taxon>Cinchona</taxon>
    </lineage>
</organism>
<evidence type="ECO:0000313" key="10">
    <source>
        <dbReference type="Proteomes" id="UP001630127"/>
    </source>
</evidence>
<dbReference type="SUPFAM" id="SSF46689">
    <property type="entry name" value="Homeodomain-like"/>
    <property type="match status" value="1"/>
</dbReference>
<dbReference type="FunFam" id="1.10.10.60:FF:000002">
    <property type="entry name" value="Myb family transcription factor"/>
    <property type="match status" value="1"/>
</dbReference>
<keyword evidence="4" id="KW-0804">Transcription</keyword>
<evidence type="ECO:0000256" key="1">
    <source>
        <dbReference type="ARBA" id="ARBA00004123"/>
    </source>
</evidence>
<dbReference type="GO" id="GO:0005634">
    <property type="term" value="C:nucleus"/>
    <property type="evidence" value="ECO:0007669"/>
    <property type="project" value="UniProtKB-SubCell"/>
</dbReference>
<feature type="compositionally biased region" description="Acidic residues" evidence="7">
    <location>
        <begin position="193"/>
        <end position="203"/>
    </location>
</feature>
<keyword evidence="10" id="KW-1185">Reference proteome</keyword>
<feature type="coiled-coil region" evidence="6">
    <location>
        <begin position="71"/>
        <end position="98"/>
    </location>
</feature>
<dbReference type="GO" id="GO:0003677">
    <property type="term" value="F:DNA binding"/>
    <property type="evidence" value="ECO:0007669"/>
    <property type="project" value="UniProtKB-KW"/>
</dbReference>
<dbReference type="PROSITE" id="PS51294">
    <property type="entry name" value="HTH_MYB"/>
    <property type="match status" value="1"/>
</dbReference>
<feature type="compositionally biased region" description="Polar residues" evidence="7">
    <location>
        <begin position="162"/>
        <end position="173"/>
    </location>
</feature>
<accession>A0ABD3A6C2</accession>
<gene>
    <name evidence="9" type="ORF">ACH5RR_011404</name>
</gene>
<dbReference type="NCBIfam" id="TIGR01557">
    <property type="entry name" value="myb_SHAQKYF"/>
    <property type="match status" value="1"/>
</dbReference>
<dbReference type="Gene3D" id="1.10.10.60">
    <property type="entry name" value="Homeodomain-like"/>
    <property type="match status" value="1"/>
</dbReference>